<evidence type="ECO:0000313" key="2">
    <source>
        <dbReference type="Proteomes" id="UP001370490"/>
    </source>
</evidence>
<gene>
    <name evidence="1" type="ORF">RJ641_027354</name>
</gene>
<organism evidence="1 2">
    <name type="scientific">Dillenia turbinata</name>
    <dbReference type="NCBI Taxonomy" id="194707"/>
    <lineage>
        <taxon>Eukaryota</taxon>
        <taxon>Viridiplantae</taxon>
        <taxon>Streptophyta</taxon>
        <taxon>Embryophyta</taxon>
        <taxon>Tracheophyta</taxon>
        <taxon>Spermatophyta</taxon>
        <taxon>Magnoliopsida</taxon>
        <taxon>eudicotyledons</taxon>
        <taxon>Gunneridae</taxon>
        <taxon>Pentapetalae</taxon>
        <taxon>Dilleniales</taxon>
        <taxon>Dilleniaceae</taxon>
        <taxon>Dillenia</taxon>
    </lineage>
</organism>
<keyword evidence="2" id="KW-1185">Reference proteome</keyword>
<sequence length="162" mass="17661">ETLSKAKGGACNDVQDSEEQLITSGCFVAASAYEDRLTLFSISTSGASDIIDKRLNYPPEEDGDCIMARGFQRTSICGTIWSMCFIATDFSRLSVGCDCILAILLNRQGEALNKLLLLGWNTSEQSVHIISQYAEAGPLAHDISEVPHIMGLHFYFELGISC</sequence>
<dbReference type="AlphaFoldDB" id="A0AAN8W5G8"/>
<evidence type="ECO:0000313" key="1">
    <source>
        <dbReference type="EMBL" id="KAK6941977.1"/>
    </source>
</evidence>
<accession>A0AAN8W5G8</accession>
<dbReference type="EMBL" id="JBAMMX010000004">
    <property type="protein sequence ID" value="KAK6941977.1"/>
    <property type="molecule type" value="Genomic_DNA"/>
</dbReference>
<protein>
    <submittedName>
        <fullName evidence="1">Cleavage/polyadenylation specificity factor, A subunit, N-terminal</fullName>
    </submittedName>
</protein>
<dbReference type="Proteomes" id="UP001370490">
    <property type="component" value="Unassembled WGS sequence"/>
</dbReference>
<feature type="non-terminal residue" evidence="1">
    <location>
        <position position="1"/>
    </location>
</feature>
<name>A0AAN8W5G8_9MAGN</name>
<comment type="caution">
    <text evidence="1">The sequence shown here is derived from an EMBL/GenBank/DDBJ whole genome shotgun (WGS) entry which is preliminary data.</text>
</comment>
<proteinExistence type="predicted"/>
<reference evidence="1 2" key="1">
    <citation type="submission" date="2023-12" db="EMBL/GenBank/DDBJ databases">
        <title>A high-quality genome assembly for Dillenia turbinata (Dilleniales).</title>
        <authorList>
            <person name="Chanderbali A."/>
        </authorList>
    </citation>
    <scope>NUCLEOTIDE SEQUENCE [LARGE SCALE GENOMIC DNA]</scope>
    <source>
        <strain evidence="1">LSX21</strain>
        <tissue evidence="1">Leaf</tissue>
    </source>
</reference>